<feature type="transmembrane region" description="Helical" evidence="1">
    <location>
        <begin position="6"/>
        <end position="35"/>
    </location>
</feature>
<keyword evidence="1" id="KW-0812">Transmembrane</keyword>
<organism evidence="2">
    <name type="scientific">bacterium 19MO02SH05</name>
    <dbReference type="NCBI Taxonomy" id="2920696"/>
    <lineage>
        <taxon>Bacteria</taxon>
    </lineage>
</organism>
<feature type="transmembrane region" description="Helical" evidence="1">
    <location>
        <begin position="47"/>
        <end position="67"/>
    </location>
</feature>
<evidence type="ECO:0000313" key="2">
    <source>
        <dbReference type="EMBL" id="XAG63423.1"/>
    </source>
</evidence>
<dbReference type="AlphaFoldDB" id="A0AAU6TNW9"/>
<keyword evidence="1" id="KW-1133">Transmembrane helix</keyword>
<gene>
    <name evidence="2" type="ORF">MRL64_16185</name>
</gene>
<sequence>MTAFGIVAIVTSVLGIITPTLGLLLSGLSGFFALFSLRYKDPFAQAALVLNCLNLTLLSPLTVASIFSDYALFAKTTQNLKIMYWLILFIQSIGLVLWYIYSKEDDNEGAAQLVDKPKERIEPRL</sequence>
<accession>A0AAU6TNW9</accession>
<protein>
    <submittedName>
        <fullName evidence="2">Uncharacterized protein</fullName>
    </submittedName>
</protein>
<reference evidence="2" key="1">
    <citation type="submission" date="2022-03" db="EMBL/GenBank/DDBJ databases">
        <title>Sea Food Isolates.</title>
        <authorList>
            <person name="Li c."/>
        </authorList>
    </citation>
    <scope>NUCLEOTIDE SEQUENCE</scope>
    <source>
        <strain evidence="2">19MO02SH05</strain>
    </source>
</reference>
<name>A0AAU6TNW9_UNCXX</name>
<proteinExistence type="predicted"/>
<keyword evidence="1" id="KW-0472">Membrane</keyword>
<feature type="transmembrane region" description="Helical" evidence="1">
    <location>
        <begin position="82"/>
        <end position="101"/>
    </location>
</feature>
<dbReference type="EMBL" id="CP095343">
    <property type="protein sequence ID" value="XAG63423.1"/>
    <property type="molecule type" value="Genomic_DNA"/>
</dbReference>
<evidence type="ECO:0000256" key="1">
    <source>
        <dbReference type="SAM" id="Phobius"/>
    </source>
</evidence>